<dbReference type="EMBL" id="ML119743">
    <property type="protein sequence ID" value="RPA76499.1"/>
    <property type="molecule type" value="Genomic_DNA"/>
</dbReference>
<gene>
    <name evidence="1" type="ORF">BJ508DRAFT_311007</name>
</gene>
<organism evidence="1 2">
    <name type="scientific">Ascobolus immersus RN42</name>
    <dbReference type="NCBI Taxonomy" id="1160509"/>
    <lineage>
        <taxon>Eukaryota</taxon>
        <taxon>Fungi</taxon>
        <taxon>Dikarya</taxon>
        <taxon>Ascomycota</taxon>
        <taxon>Pezizomycotina</taxon>
        <taxon>Pezizomycetes</taxon>
        <taxon>Pezizales</taxon>
        <taxon>Ascobolaceae</taxon>
        <taxon>Ascobolus</taxon>
    </lineage>
</organism>
<evidence type="ECO:0000313" key="2">
    <source>
        <dbReference type="Proteomes" id="UP000275078"/>
    </source>
</evidence>
<proteinExistence type="predicted"/>
<sequence>MFLINRSLFSPLMVRRATLRERITRLEARQHACRARMRSFKERLRANILEHQYSTDEIVMEPESVDFLTYILTRIQKLLNCLDHNASIPLNYFLIRQAEERMDNIDTDFEQWRVLFVERMEPYMDHFSGAQSPFLKTGSGTMTEFDIAVVVRSIEAEGSPVAIRMLRMEEARLRKLGCIKPDPLPTGPLPTLDDRILRVHRKRDKYIRLHKEFTERAVARFTELAEIANNALDDYTALAQKHGTLKPRKSAKIIDENNILVEELLLVKDFEELNGLKDDLGVENRVIDFIVGWLEESLLEGMKVSETELKEKVEESRRAYKCTGLSDGW</sequence>
<protein>
    <submittedName>
        <fullName evidence="1">Uncharacterized protein</fullName>
    </submittedName>
</protein>
<name>A0A3N4HS14_ASCIM</name>
<dbReference type="AlphaFoldDB" id="A0A3N4HS14"/>
<dbReference type="Proteomes" id="UP000275078">
    <property type="component" value="Unassembled WGS sequence"/>
</dbReference>
<evidence type="ECO:0000313" key="1">
    <source>
        <dbReference type="EMBL" id="RPA76499.1"/>
    </source>
</evidence>
<accession>A0A3N4HS14</accession>
<reference evidence="1 2" key="1">
    <citation type="journal article" date="2018" name="Nat. Ecol. Evol.">
        <title>Pezizomycetes genomes reveal the molecular basis of ectomycorrhizal truffle lifestyle.</title>
        <authorList>
            <person name="Murat C."/>
            <person name="Payen T."/>
            <person name="Noel B."/>
            <person name="Kuo A."/>
            <person name="Morin E."/>
            <person name="Chen J."/>
            <person name="Kohler A."/>
            <person name="Krizsan K."/>
            <person name="Balestrini R."/>
            <person name="Da Silva C."/>
            <person name="Montanini B."/>
            <person name="Hainaut M."/>
            <person name="Levati E."/>
            <person name="Barry K.W."/>
            <person name="Belfiori B."/>
            <person name="Cichocki N."/>
            <person name="Clum A."/>
            <person name="Dockter R.B."/>
            <person name="Fauchery L."/>
            <person name="Guy J."/>
            <person name="Iotti M."/>
            <person name="Le Tacon F."/>
            <person name="Lindquist E.A."/>
            <person name="Lipzen A."/>
            <person name="Malagnac F."/>
            <person name="Mello A."/>
            <person name="Molinier V."/>
            <person name="Miyauchi S."/>
            <person name="Poulain J."/>
            <person name="Riccioni C."/>
            <person name="Rubini A."/>
            <person name="Sitrit Y."/>
            <person name="Splivallo R."/>
            <person name="Traeger S."/>
            <person name="Wang M."/>
            <person name="Zifcakova L."/>
            <person name="Wipf D."/>
            <person name="Zambonelli A."/>
            <person name="Paolocci F."/>
            <person name="Nowrousian M."/>
            <person name="Ottonello S."/>
            <person name="Baldrian P."/>
            <person name="Spatafora J.W."/>
            <person name="Henrissat B."/>
            <person name="Nagy L.G."/>
            <person name="Aury J.M."/>
            <person name="Wincker P."/>
            <person name="Grigoriev I.V."/>
            <person name="Bonfante P."/>
            <person name="Martin F.M."/>
        </authorList>
    </citation>
    <scope>NUCLEOTIDE SEQUENCE [LARGE SCALE GENOMIC DNA]</scope>
    <source>
        <strain evidence="1 2">RN42</strain>
    </source>
</reference>
<keyword evidence="2" id="KW-1185">Reference proteome</keyword>